<evidence type="ECO:0000313" key="3">
    <source>
        <dbReference type="EMBL" id="KAA6346638.1"/>
    </source>
</evidence>
<organism evidence="3">
    <name type="scientific">termite gut metagenome</name>
    <dbReference type="NCBI Taxonomy" id="433724"/>
    <lineage>
        <taxon>unclassified sequences</taxon>
        <taxon>metagenomes</taxon>
        <taxon>organismal metagenomes</taxon>
    </lineage>
</organism>
<dbReference type="Gene3D" id="2.60.40.10">
    <property type="entry name" value="Immunoglobulins"/>
    <property type="match status" value="1"/>
</dbReference>
<reference evidence="3" key="1">
    <citation type="submission" date="2019-03" db="EMBL/GenBank/DDBJ databases">
        <title>Single cell metagenomics reveals metabolic interactions within the superorganism composed of flagellate Streblomastix strix and complex community of Bacteroidetes bacteria on its surface.</title>
        <authorList>
            <person name="Treitli S.C."/>
            <person name="Kolisko M."/>
            <person name="Husnik F."/>
            <person name="Keeling P."/>
            <person name="Hampl V."/>
        </authorList>
    </citation>
    <scope>NUCLEOTIDE SEQUENCE</scope>
    <source>
        <strain evidence="3">STM</strain>
    </source>
</reference>
<dbReference type="InterPro" id="IPR024361">
    <property type="entry name" value="BACON"/>
</dbReference>
<accession>A0A5J4SL63</accession>
<dbReference type="InterPro" id="IPR013783">
    <property type="entry name" value="Ig-like_fold"/>
</dbReference>
<gene>
    <name evidence="3" type="ORF">EZS27_005883</name>
</gene>
<evidence type="ECO:0000256" key="1">
    <source>
        <dbReference type="SAM" id="MobiDB-lite"/>
    </source>
</evidence>
<evidence type="ECO:0000259" key="2">
    <source>
        <dbReference type="Pfam" id="PF13004"/>
    </source>
</evidence>
<dbReference type="CDD" id="cd14948">
    <property type="entry name" value="BACON"/>
    <property type="match status" value="1"/>
</dbReference>
<proteinExistence type="predicted"/>
<feature type="domain" description="BACON" evidence="2">
    <location>
        <begin position="66"/>
        <end position="115"/>
    </location>
</feature>
<name>A0A5J4SL63_9ZZZZ</name>
<sequence length="378" mass="41616">MKKEMFSRIVFVLGIFLTMACGKEDGIMTEKPNTDTDNLTIVESHLDFTALGGKDTVVVEANKPVEASSNREWASVTVEGKAIIVTVEPNNTISDRTAALTITAGEATKSVEATQGIAELEVPSSSPIIFMEQGGRRAIEVQTNLKGQYQVAIEDNWLTYQIEGDSLVLTAPSSELKREAKVSLSLCGRTVELTVKQIHIAGYYLLNSMDLWEENGTFEDWKHPKSPFGVTLKSGEEKETYILNGRFPANEYSILCSFQDEKLVIHAGQQVGKTPVLWNVEDTTYFHLYVATRSTLKYYNNPEASYVAPLVIDAKGVVSFTFTDGATWTSPVDGIAVKNSSTEKYPNHFFKSVLTQQDTNPNPNPDPNPGEGGTKPLK</sequence>
<protein>
    <recommendedName>
        <fullName evidence="2">BACON domain-containing protein</fullName>
    </recommendedName>
</protein>
<dbReference type="Pfam" id="PF13004">
    <property type="entry name" value="BACON"/>
    <property type="match status" value="1"/>
</dbReference>
<dbReference type="EMBL" id="SNRY01000124">
    <property type="protein sequence ID" value="KAA6346638.1"/>
    <property type="molecule type" value="Genomic_DNA"/>
</dbReference>
<dbReference type="PROSITE" id="PS51257">
    <property type="entry name" value="PROKAR_LIPOPROTEIN"/>
    <property type="match status" value="1"/>
</dbReference>
<dbReference type="AlphaFoldDB" id="A0A5J4SL63"/>
<feature type="region of interest" description="Disordered" evidence="1">
    <location>
        <begin position="355"/>
        <end position="378"/>
    </location>
</feature>
<comment type="caution">
    <text evidence="3">The sequence shown here is derived from an EMBL/GenBank/DDBJ whole genome shotgun (WGS) entry which is preliminary data.</text>
</comment>